<dbReference type="Pfam" id="PF07646">
    <property type="entry name" value="Kelch_2"/>
    <property type="match status" value="1"/>
</dbReference>
<dbReference type="InterPro" id="IPR011498">
    <property type="entry name" value="Kelch_2"/>
</dbReference>
<feature type="compositionally biased region" description="Polar residues" evidence="3">
    <location>
        <begin position="726"/>
        <end position="735"/>
    </location>
</feature>
<organism evidence="4 5">
    <name type="scientific">Coemansia spiralis</name>
    <dbReference type="NCBI Taxonomy" id="417178"/>
    <lineage>
        <taxon>Eukaryota</taxon>
        <taxon>Fungi</taxon>
        <taxon>Fungi incertae sedis</taxon>
        <taxon>Zoopagomycota</taxon>
        <taxon>Kickxellomycotina</taxon>
        <taxon>Kickxellomycetes</taxon>
        <taxon>Kickxellales</taxon>
        <taxon>Kickxellaceae</taxon>
        <taxon>Coemansia</taxon>
    </lineage>
</organism>
<feature type="region of interest" description="Disordered" evidence="3">
    <location>
        <begin position="191"/>
        <end position="216"/>
    </location>
</feature>
<dbReference type="Gene3D" id="2.120.10.80">
    <property type="entry name" value="Kelch-type beta propeller"/>
    <property type="match status" value="1"/>
</dbReference>
<dbReference type="InterPro" id="IPR015915">
    <property type="entry name" value="Kelch-typ_b-propeller"/>
</dbReference>
<evidence type="ECO:0000256" key="2">
    <source>
        <dbReference type="ARBA" id="ARBA00022737"/>
    </source>
</evidence>
<dbReference type="GO" id="GO:0045454">
    <property type="term" value="P:cell redox homeostasis"/>
    <property type="evidence" value="ECO:0007669"/>
    <property type="project" value="TreeGrafter"/>
</dbReference>
<feature type="compositionally biased region" description="Polar residues" evidence="3">
    <location>
        <begin position="197"/>
        <end position="215"/>
    </location>
</feature>
<gene>
    <name evidence="4" type="ORF">GGI25_006001</name>
</gene>
<feature type="compositionally biased region" description="Polar residues" evidence="3">
    <location>
        <begin position="878"/>
        <end position="888"/>
    </location>
</feature>
<reference evidence="4" key="1">
    <citation type="submission" date="2022-07" db="EMBL/GenBank/DDBJ databases">
        <title>Phylogenomic reconstructions and comparative analyses of Kickxellomycotina fungi.</title>
        <authorList>
            <person name="Reynolds N.K."/>
            <person name="Stajich J.E."/>
            <person name="Barry K."/>
            <person name="Grigoriev I.V."/>
            <person name="Crous P."/>
            <person name="Smith M.E."/>
        </authorList>
    </citation>
    <scope>NUCLEOTIDE SEQUENCE</scope>
    <source>
        <strain evidence="4">NRRL 3115</strain>
    </source>
</reference>
<dbReference type="AlphaFoldDB" id="A0A9W8G1U2"/>
<feature type="region of interest" description="Disordered" evidence="3">
    <location>
        <begin position="528"/>
        <end position="564"/>
    </location>
</feature>
<dbReference type="PANTHER" id="PTHR43503">
    <property type="entry name" value="MCG48959-RELATED"/>
    <property type="match status" value="1"/>
</dbReference>
<proteinExistence type="predicted"/>
<feature type="region of interest" description="Disordered" evidence="3">
    <location>
        <begin position="71"/>
        <end position="108"/>
    </location>
</feature>
<dbReference type="InterPro" id="IPR011333">
    <property type="entry name" value="SKP1/BTB/POZ_sf"/>
</dbReference>
<feature type="region of interest" description="Disordered" evidence="3">
    <location>
        <begin position="724"/>
        <end position="810"/>
    </location>
</feature>
<evidence type="ECO:0000313" key="5">
    <source>
        <dbReference type="Proteomes" id="UP001151518"/>
    </source>
</evidence>
<accession>A0A9W8G1U2</accession>
<dbReference type="Proteomes" id="UP001151518">
    <property type="component" value="Unassembled WGS sequence"/>
</dbReference>
<keyword evidence="1" id="KW-0880">Kelch repeat</keyword>
<feature type="compositionally biased region" description="Basic and acidic residues" evidence="3">
    <location>
        <begin position="529"/>
        <end position="542"/>
    </location>
</feature>
<feature type="region of interest" description="Disordered" evidence="3">
    <location>
        <begin position="949"/>
        <end position="975"/>
    </location>
</feature>
<dbReference type="SUPFAM" id="SSF117281">
    <property type="entry name" value="Kelch motif"/>
    <property type="match status" value="1"/>
</dbReference>
<dbReference type="GO" id="GO:0005829">
    <property type="term" value="C:cytosol"/>
    <property type="evidence" value="ECO:0007669"/>
    <property type="project" value="TreeGrafter"/>
</dbReference>
<keyword evidence="2" id="KW-0677">Repeat</keyword>
<protein>
    <recommendedName>
        <fullName evidence="6">Galactose oxidase</fullName>
    </recommendedName>
</protein>
<feature type="compositionally biased region" description="Polar residues" evidence="3">
    <location>
        <begin position="755"/>
        <end position="793"/>
    </location>
</feature>
<dbReference type="EMBL" id="JANBTW010000138">
    <property type="protein sequence ID" value="KAJ2669905.1"/>
    <property type="molecule type" value="Genomic_DNA"/>
</dbReference>
<feature type="region of interest" description="Disordered" evidence="3">
    <location>
        <begin position="824"/>
        <end position="914"/>
    </location>
</feature>
<feature type="compositionally biased region" description="Polar residues" evidence="3">
    <location>
        <begin position="824"/>
        <end position="839"/>
    </location>
</feature>
<evidence type="ECO:0000313" key="4">
    <source>
        <dbReference type="EMBL" id="KAJ2669905.1"/>
    </source>
</evidence>
<evidence type="ECO:0000256" key="3">
    <source>
        <dbReference type="SAM" id="MobiDB-lite"/>
    </source>
</evidence>
<dbReference type="OrthoDB" id="10001928at2759"/>
<feature type="compositionally biased region" description="Polar residues" evidence="3">
    <location>
        <begin position="78"/>
        <end position="88"/>
    </location>
</feature>
<feature type="compositionally biased region" description="Polar residues" evidence="3">
    <location>
        <begin position="849"/>
        <end position="861"/>
    </location>
</feature>
<dbReference type="Gene3D" id="3.30.710.10">
    <property type="entry name" value="Potassium Channel Kv1.1, Chain A"/>
    <property type="match status" value="1"/>
</dbReference>
<evidence type="ECO:0000256" key="1">
    <source>
        <dbReference type="ARBA" id="ARBA00022441"/>
    </source>
</evidence>
<evidence type="ECO:0008006" key="6">
    <source>
        <dbReference type="Google" id="ProtNLM"/>
    </source>
</evidence>
<dbReference type="PANTHER" id="PTHR43503:SF2">
    <property type="entry name" value="NEGATIVE REGULATOR OF SPORULATION MDS3-RELATED"/>
    <property type="match status" value="1"/>
</dbReference>
<name>A0A9W8G1U2_9FUNG</name>
<comment type="caution">
    <text evidence="4">The sequence shown here is derived from an EMBL/GenBank/DDBJ whole genome shotgun (WGS) entry which is preliminary data.</text>
</comment>
<sequence length="975" mass="107157">MPAAENDLTELYIRSFKCTGDVPPALVGSSVTYLDGQAYVFGGRTLHTGKLSNDIYICDLRTFQWRRLNSTEPRKSPLGTSAAYSSTQHQEHGGQPPAADTKNHAIASPSPRFFHSTTSFKHYLIVFGGMGLDVDNDTAHVPPAVHNSLQDDRNQQSFQMRASKTLLGDIAIFDTREEHWVALSVLATGEPADDDFQQNTPSSADDGQANNQSPSPRYAHLATLFGNRLLIIGGQDLEEQYVEELNVFDLQLGRWIMRSPFPRAVGLYRSFIGSVPATGTTLLYSNYSFASVKRALYSLSPPPDCTLNEISESLSGEPPGLRFPRGHLVDPQTIIMTGTLISTEGHSELSVWSLDTKALRWQPVSCGAKFRAGSWNQSLVDPRTNTLVLFGDSRRDLTYDYQRRRLNYNEIRTVDLRALGYLRTPLKLESSPGFMAAARAAVTRVASLPTKTPASPVQSTQGGRTAGELSYEMGSQFLFFTQFSDAEIIGADGKRVAGANSGMLRARWPAQAQMWLAGDNAAAANFAKMSDDSENTKPEARQRLPRNHRPESSLLSGDYDTASDDGISLPEGPRRYFIDASREAIYVLLFYLYTDSIDAGARLGPQQASADASVLCDELGTVSVLGELLVAARKYSLHKLALRTVNILRCKVNETTAPVIYEAALRAGHQGLQARCVIAAKDAIASLRMDRKSTLYMISNASRASLIRFFPKLNADDGGANYNDDMQSISSTVNDPSRIGHGPYHHQQQQQQQQYMDSSRQRSTSDAYNNSQPTYMLPSPSASPASTVRSGQARSPFPQQQQQQEQLGNPRRPWETTAAMMSSPVINSPASSRYSNQSPDVRMGESKRMSTNFSSFVNQPLTEGPEAGYSPQYDVSPAEQSSHTSNRMSRYFGAGNPSSDSVVNERRPSNSSATDISVLQHLQQQHQQQQQQSTRSLIFRPWAKMKKIASSSQVSSDSLPPIPSHASAYSTNSAN</sequence>
<dbReference type="GO" id="GO:0005739">
    <property type="term" value="C:mitochondrion"/>
    <property type="evidence" value="ECO:0007669"/>
    <property type="project" value="TreeGrafter"/>
</dbReference>